<dbReference type="Gene3D" id="1.10.1740.10">
    <property type="match status" value="1"/>
</dbReference>
<keyword evidence="6" id="KW-0804">Transcription</keyword>
<feature type="region of interest" description="Disordered" evidence="7">
    <location>
        <begin position="241"/>
        <end position="288"/>
    </location>
</feature>
<feature type="compositionally biased region" description="Basic residues" evidence="7">
    <location>
        <begin position="259"/>
        <end position="276"/>
    </location>
</feature>
<evidence type="ECO:0000256" key="4">
    <source>
        <dbReference type="ARBA" id="ARBA00023082"/>
    </source>
</evidence>
<dbReference type="AlphaFoldDB" id="A0A449G5S7"/>
<evidence type="ECO:0000259" key="9">
    <source>
        <dbReference type="Pfam" id="PF08281"/>
    </source>
</evidence>
<keyword evidence="5" id="KW-0238">DNA-binding</keyword>
<name>A0A449G5S7_NOCFR</name>
<keyword evidence="3" id="KW-0805">Transcription regulation</keyword>
<dbReference type="GO" id="GO:0003677">
    <property type="term" value="F:DNA binding"/>
    <property type="evidence" value="ECO:0007669"/>
    <property type="project" value="UniProtKB-KW"/>
</dbReference>
<evidence type="ECO:0000256" key="2">
    <source>
        <dbReference type="ARBA" id="ARBA00011344"/>
    </source>
</evidence>
<sequence>MTDPHLAAVIGERRQLINLAYRLLGSLAEAEDVVQETYARWYALSERQRREVTAPGAWMTTVAGRICLDLLGSARARRERYVGEWIPEPVPGRPEWLGGSGPGDPADRVTLDESIGMAFLVVLDAMTPAERVAFVLHDVFRYSFPEVAEIVGRSPAACRQLASSARRRLRTARGPSTAERADVVRDFKRAWEAGDVRALIRVLDPQAIATADSGGLVPAFLEPIHGGVRIARAWIEIAARKPRRHAGRTPGQRTARPGRAPRRPHRHRLRLRHRRPPDHPHLGGPQPGEAAALAHRALNGIQPQKLCDGRFRHTGQRYGVTGSASGVGAVTAALPRGRP</sequence>
<reference evidence="10" key="1">
    <citation type="submission" date="2019-02" db="EMBL/GenBank/DDBJ databases">
        <authorList>
            <consortium name="Pathogen Informatics"/>
        </authorList>
    </citation>
    <scope>NUCLEOTIDE SEQUENCE</scope>
    <source>
        <strain evidence="10">3012STDY6733949</strain>
    </source>
</reference>
<dbReference type="SUPFAM" id="SSF88946">
    <property type="entry name" value="Sigma2 domain of RNA polymerase sigma factors"/>
    <property type="match status" value="1"/>
</dbReference>
<accession>A0A449G5S7</accession>
<evidence type="ECO:0000256" key="3">
    <source>
        <dbReference type="ARBA" id="ARBA00023015"/>
    </source>
</evidence>
<dbReference type="GO" id="GO:0006352">
    <property type="term" value="P:DNA-templated transcription initiation"/>
    <property type="evidence" value="ECO:0007669"/>
    <property type="project" value="InterPro"/>
</dbReference>
<dbReference type="InterPro" id="IPR014284">
    <property type="entry name" value="RNA_pol_sigma-70_dom"/>
</dbReference>
<dbReference type="Gene3D" id="1.10.10.10">
    <property type="entry name" value="Winged helix-like DNA-binding domain superfamily/Winged helix DNA-binding domain"/>
    <property type="match status" value="1"/>
</dbReference>
<feature type="domain" description="RNA polymerase sigma factor 70 region 4 type 2" evidence="9">
    <location>
        <begin position="118"/>
        <end position="169"/>
    </location>
</feature>
<evidence type="ECO:0000313" key="10">
    <source>
        <dbReference type="EMBL" id="VFA80990.1"/>
    </source>
</evidence>
<dbReference type="InterPro" id="IPR013324">
    <property type="entry name" value="RNA_pol_sigma_r3/r4-like"/>
</dbReference>
<dbReference type="Pfam" id="PF08281">
    <property type="entry name" value="Sigma70_r4_2"/>
    <property type="match status" value="1"/>
</dbReference>
<dbReference type="EMBL" id="CAACYE010000001">
    <property type="protein sequence ID" value="VFA80990.1"/>
    <property type="molecule type" value="Genomic_DNA"/>
</dbReference>
<evidence type="ECO:0000256" key="1">
    <source>
        <dbReference type="ARBA" id="ARBA00010641"/>
    </source>
</evidence>
<dbReference type="InterPro" id="IPR036388">
    <property type="entry name" value="WH-like_DNA-bd_sf"/>
</dbReference>
<dbReference type="PANTHER" id="PTHR30173:SF43">
    <property type="entry name" value="ECF RNA POLYMERASE SIGMA FACTOR SIGI-RELATED"/>
    <property type="match status" value="1"/>
</dbReference>
<keyword evidence="4" id="KW-0731">Sigma factor</keyword>
<dbReference type="InterPro" id="IPR013249">
    <property type="entry name" value="RNA_pol_sigma70_r4_t2"/>
</dbReference>
<dbReference type="InterPro" id="IPR007627">
    <property type="entry name" value="RNA_pol_sigma70_r2"/>
</dbReference>
<dbReference type="SUPFAM" id="SSF88659">
    <property type="entry name" value="Sigma3 and sigma4 domains of RNA polymerase sigma factors"/>
    <property type="match status" value="1"/>
</dbReference>
<comment type="subunit">
    <text evidence="2">Interacts transiently with the RNA polymerase catalytic core formed by RpoA, RpoB, RpoC and RpoZ (2 alpha, 1 beta, 1 beta' and 1 omega subunit) to form the RNA polymerase holoenzyme that can initiate transcription.</text>
</comment>
<dbReference type="GO" id="GO:0016987">
    <property type="term" value="F:sigma factor activity"/>
    <property type="evidence" value="ECO:0007669"/>
    <property type="project" value="UniProtKB-KW"/>
</dbReference>
<evidence type="ECO:0000256" key="6">
    <source>
        <dbReference type="ARBA" id="ARBA00023163"/>
    </source>
</evidence>
<dbReference type="InterPro" id="IPR052704">
    <property type="entry name" value="ECF_Sigma-70_Domain"/>
</dbReference>
<dbReference type="PANTHER" id="PTHR30173">
    <property type="entry name" value="SIGMA 19 FACTOR"/>
    <property type="match status" value="1"/>
</dbReference>
<comment type="similarity">
    <text evidence="1">Belongs to the sigma-70 factor family. ECF subfamily.</text>
</comment>
<dbReference type="Pfam" id="PF04542">
    <property type="entry name" value="Sigma70_r2"/>
    <property type="match status" value="1"/>
</dbReference>
<organism evidence="10">
    <name type="scientific">Nocardia farcinica</name>
    <dbReference type="NCBI Taxonomy" id="37329"/>
    <lineage>
        <taxon>Bacteria</taxon>
        <taxon>Bacillati</taxon>
        <taxon>Actinomycetota</taxon>
        <taxon>Actinomycetes</taxon>
        <taxon>Mycobacteriales</taxon>
        <taxon>Nocardiaceae</taxon>
        <taxon>Nocardia</taxon>
    </lineage>
</organism>
<proteinExistence type="inferred from homology"/>
<dbReference type="SUPFAM" id="SSF54427">
    <property type="entry name" value="NTF2-like"/>
    <property type="match status" value="1"/>
</dbReference>
<protein>
    <submittedName>
        <fullName evidence="10">RNA polymerase sigma factor SigJ</fullName>
    </submittedName>
</protein>
<dbReference type="InterPro" id="IPR013325">
    <property type="entry name" value="RNA_pol_sigma_r2"/>
</dbReference>
<feature type="domain" description="RNA polymerase sigma-70 region 2" evidence="8">
    <location>
        <begin position="13"/>
        <end position="75"/>
    </location>
</feature>
<dbReference type="InterPro" id="IPR032710">
    <property type="entry name" value="NTF2-like_dom_sf"/>
</dbReference>
<gene>
    <name evidence="10" type="ORF">NCTC1935_00015</name>
</gene>
<dbReference type="NCBIfam" id="TIGR02937">
    <property type="entry name" value="sigma70-ECF"/>
    <property type="match status" value="1"/>
</dbReference>
<evidence type="ECO:0000256" key="5">
    <source>
        <dbReference type="ARBA" id="ARBA00023125"/>
    </source>
</evidence>
<evidence type="ECO:0000259" key="8">
    <source>
        <dbReference type="Pfam" id="PF04542"/>
    </source>
</evidence>
<evidence type="ECO:0000256" key="7">
    <source>
        <dbReference type="SAM" id="MobiDB-lite"/>
    </source>
</evidence>